<dbReference type="InterPro" id="IPR017757">
    <property type="entry name" value="Tscrpt_rep_BetI"/>
</dbReference>
<accession>A0A2R8ANX1</accession>
<dbReference type="InterPro" id="IPR050109">
    <property type="entry name" value="HTH-type_TetR-like_transc_reg"/>
</dbReference>
<keyword evidence="5 7" id="KW-0804">Transcription</keyword>
<dbReference type="InterPro" id="IPR001647">
    <property type="entry name" value="HTH_TetR"/>
</dbReference>
<comment type="function">
    <text evidence="6">Repressor involved in the biosynthesis of the osmoprotectant glycine betaine. It represses transcription of the choline transporter BetT and the genes of BetAB involved in the synthesis of glycine betaine.</text>
</comment>
<dbReference type="SUPFAM" id="SSF48498">
    <property type="entry name" value="Tetracyclin repressor-like, C-terminal domain"/>
    <property type="match status" value="1"/>
</dbReference>
<organism evidence="10 11">
    <name type="scientific">Pseudoprimorskyibacter insulae</name>
    <dbReference type="NCBI Taxonomy" id="1695997"/>
    <lineage>
        <taxon>Bacteria</taxon>
        <taxon>Pseudomonadati</taxon>
        <taxon>Pseudomonadota</taxon>
        <taxon>Alphaproteobacteria</taxon>
        <taxon>Rhodobacterales</taxon>
        <taxon>Paracoccaceae</taxon>
        <taxon>Pseudoprimorskyibacter</taxon>
    </lineage>
</organism>
<dbReference type="PANTHER" id="PTHR30055:SF234">
    <property type="entry name" value="HTH-TYPE TRANSCRIPTIONAL REGULATOR BETI"/>
    <property type="match status" value="1"/>
</dbReference>
<name>A0A2R8ANX1_9RHOB</name>
<dbReference type="InterPro" id="IPR039538">
    <property type="entry name" value="BetI_C"/>
</dbReference>
<dbReference type="GO" id="GO:0045892">
    <property type="term" value="P:negative regulation of DNA-templated transcription"/>
    <property type="evidence" value="ECO:0007669"/>
    <property type="project" value="UniProtKB-UniRule"/>
</dbReference>
<dbReference type="Pfam" id="PF13977">
    <property type="entry name" value="TetR_C_6"/>
    <property type="match status" value="1"/>
</dbReference>
<dbReference type="PROSITE" id="PS50977">
    <property type="entry name" value="HTH_TETR_2"/>
    <property type="match status" value="1"/>
</dbReference>
<evidence type="ECO:0000256" key="5">
    <source>
        <dbReference type="ARBA" id="ARBA00023163"/>
    </source>
</evidence>
<dbReference type="GO" id="GO:0019285">
    <property type="term" value="P:glycine betaine biosynthetic process from choline"/>
    <property type="evidence" value="ECO:0007669"/>
    <property type="project" value="UniProtKB-UniRule"/>
</dbReference>
<keyword evidence="3 7" id="KW-0805">Transcription regulation</keyword>
<dbReference type="RefSeq" id="WP_108884303.1">
    <property type="nucleotide sequence ID" value="NZ_OMOJ01000001.1"/>
</dbReference>
<dbReference type="NCBIfam" id="NF001978">
    <property type="entry name" value="PRK00767.1"/>
    <property type="match status" value="1"/>
</dbReference>
<evidence type="ECO:0000313" key="11">
    <source>
        <dbReference type="Proteomes" id="UP000244904"/>
    </source>
</evidence>
<evidence type="ECO:0000256" key="3">
    <source>
        <dbReference type="ARBA" id="ARBA00023015"/>
    </source>
</evidence>
<evidence type="ECO:0000259" key="9">
    <source>
        <dbReference type="PROSITE" id="PS50977"/>
    </source>
</evidence>
<dbReference type="HAMAP" id="MF_00768">
    <property type="entry name" value="HTH_type_BetI"/>
    <property type="match status" value="1"/>
</dbReference>
<dbReference type="OrthoDB" id="7618612at2"/>
<evidence type="ECO:0000256" key="8">
    <source>
        <dbReference type="PROSITE-ProRule" id="PRU00335"/>
    </source>
</evidence>
<protein>
    <recommendedName>
        <fullName evidence="7">HTH-type transcriptional regulator BetI</fullName>
    </recommendedName>
</protein>
<dbReference type="InterPro" id="IPR036271">
    <property type="entry name" value="Tet_transcr_reg_TetR-rel_C_sf"/>
</dbReference>
<keyword evidence="4 7" id="KW-0238">DNA-binding</keyword>
<dbReference type="Proteomes" id="UP000244904">
    <property type="component" value="Unassembled WGS sequence"/>
</dbReference>
<dbReference type="GO" id="GO:0003700">
    <property type="term" value="F:DNA-binding transcription factor activity"/>
    <property type="evidence" value="ECO:0007669"/>
    <property type="project" value="UniProtKB-UniRule"/>
</dbReference>
<keyword evidence="2 7" id="KW-0678">Repressor</keyword>
<dbReference type="GO" id="GO:0000976">
    <property type="term" value="F:transcription cis-regulatory region binding"/>
    <property type="evidence" value="ECO:0007669"/>
    <property type="project" value="TreeGrafter"/>
</dbReference>
<dbReference type="PRINTS" id="PR00455">
    <property type="entry name" value="HTHTETR"/>
</dbReference>
<feature type="DNA-binding region" description="H-T-H motif" evidence="7 8">
    <location>
        <begin position="28"/>
        <end position="47"/>
    </location>
</feature>
<feature type="domain" description="HTH tetR-type" evidence="9">
    <location>
        <begin position="5"/>
        <end position="65"/>
    </location>
</feature>
<dbReference type="InterPro" id="IPR009057">
    <property type="entry name" value="Homeodomain-like_sf"/>
</dbReference>
<proteinExistence type="inferred from homology"/>
<evidence type="ECO:0000313" key="10">
    <source>
        <dbReference type="EMBL" id="SPF77597.1"/>
    </source>
</evidence>
<dbReference type="AlphaFoldDB" id="A0A2R8ANX1"/>
<evidence type="ECO:0000256" key="6">
    <source>
        <dbReference type="ARBA" id="ARBA00024936"/>
    </source>
</evidence>
<comment type="function">
    <text evidence="7">Repressor involved in choline regulation of the bet genes.</text>
</comment>
<sequence length="190" mass="21081">MAQEHKRKAQLVEAALAVVGETGSLEVPVGKIAKRAGVSSALAFHYFGDKESLFLAAMRQVLRTYSTAVRKAYRTAHTPSDRLDALVGANFEPENFRSDIIATWLNFYVMAYRSEQAKRLLLIYHARLRSNLLHGFRPLIGDDAEQAADRIASLIDGLYLRYAHNPDPTAGEQATAQVRAAIALELQRAK</sequence>
<dbReference type="SUPFAM" id="SSF46689">
    <property type="entry name" value="Homeodomain-like"/>
    <property type="match status" value="1"/>
</dbReference>
<evidence type="ECO:0000256" key="7">
    <source>
        <dbReference type="HAMAP-Rule" id="MF_00768"/>
    </source>
</evidence>
<dbReference type="Gene3D" id="1.10.357.10">
    <property type="entry name" value="Tetracycline Repressor, domain 2"/>
    <property type="match status" value="1"/>
</dbReference>
<dbReference type="EMBL" id="OMOJ01000001">
    <property type="protein sequence ID" value="SPF77597.1"/>
    <property type="molecule type" value="Genomic_DNA"/>
</dbReference>
<evidence type="ECO:0000256" key="4">
    <source>
        <dbReference type="ARBA" id="ARBA00023125"/>
    </source>
</evidence>
<keyword evidence="11" id="KW-1185">Reference proteome</keyword>
<reference evidence="11" key="1">
    <citation type="submission" date="2018-03" db="EMBL/GenBank/DDBJ databases">
        <authorList>
            <person name="Rodrigo-Torres L."/>
            <person name="Arahal R. D."/>
            <person name="Lucena T."/>
        </authorList>
    </citation>
    <scope>NUCLEOTIDE SEQUENCE [LARGE SCALE GENOMIC DNA]</scope>
    <source>
        <strain evidence="11">CECT 8871</strain>
    </source>
</reference>
<evidence type="ECO:0000256" key="2">
    <source>
        <dbReference type="ARBA" id="ARBA00022491"/>
    </source>
</evidence>
<dbReference type="PANTHER" id="PTHR30055">
    <property type="entry name" value="HTH-TYPE TRANSCRIPTIONAL REGULATOR RUTR"/>
    <property type="match status" value="1"/>
</dbReference>
<dbReference type="Pfam" id="PF00440">
    <property type="entry name" value="TetR_N"/>
    <property type="match status" value="1"/>
</dbReference>
<evidence type="ECO:0000256" key="1">
    <source>
        <dbReference type="ARBA" id="ARBA00004719"/>
    </source>
</evidence>
<comment type="pathway">
    <text evidence="1 7">Amine and polyamine biosynthesis; betaine biosynthesis via choline pathway [regulation].</text>
</comment>
<dbReference type="UniPathway" id="UPA00529"/>
<gene>
    <name evidence="10" type="primary">betI_1</name>
    <name evidence="7" type="synonym">betI</name>
    <name evidence="10" type="ORF">PRI8871_00180</name>
</gene>